<evidence type="ECO:0000313" key="13">
    <source>
        <dbReference type="Proteomes" id="UP000092444"/>
    </source>
</evidence>
<evidence type="ECO:0000259" key="9">
    <source>
        <dbReference type="PROSITE" id="PS51192"/>
    </source>
</evidence>
<dbReference type="PhylomeDB" id="A0A1B0G8Q9"/>
<organism evidence="12 13">
    <name type="scientific">Glossina morsitans morsitans</name>
    <name type="common">Savannah tsetse fly</name>
    <dbReference type="NCBI Taxonomy" id="37546"/>
    <lineage>
        <taxon>Eukaryota</taxon>
        <taxon>Metazoa</taxon>
        <taxon>Ecdysozoa</taxon>
        <taxon>Arthropoda</taxon>
        <taxon>Hexapoda</taxon>
        <taxon>Insecta</taxon>
        <taxon>Pterygota</taxon>
        <taxon>Neoptera</taxon>
        <taxon>Endopterygota</taxon>
        <taxon>Diptera</taxon>
        <taxon>Brachycera</taxon>
        <taxon>Muscomorpha</taxon>
        <taxon>Hippoboscoidea</taxon>
        <taxon>Glossinidae</taxon>
        <taxon>Glossina</taxon>
    </lineage>
</organism>
<keyword evidence="4" id="KW-0347">Helicase</keyword>
<reference evidence="12" key="1">
    <citation type="submission" date="2020-05" db="UniProtKB">
        <authorList>
            <consortium name="EnsemblMetazoa"/>
        </authorList>
    </citation>
    <scope>IDENTIFICATION</scope>
    <source>
        <strain evidence="12">Yale</strain>
    </source>
</reference>
<feature type="compositionally biased region" description="Polar residues" evidence="8">
    <location>
        <begin position="803"/>
        <end position="846"/>
    </location>
</feature>
<evidence type="ECO:0000256" key="8">
    <source>
        <dbReference type="SAM" id="MobiDB-lite"/>
    </source>
</evidence>
<keyword evidence="3" id="KW-0378">Hydrolase</keyword>
<evidence type="ECO:0000256" key="2">
    <source>
        <dbReference type="ARBA" id="ARBA00022741"/>
    </source>
</evidence>
<evidence type="ECO:0000256" key="7">
    <source>
        <dbReference type="PROSITE-ProRule" id="PRU00552"/>
    </source>
</evidence>
<sequence length="967" mass="106116">MYANGYPASMPATAGANPNYSGLNANGGPRQERPHYQRTSNYAGATNGNAAYGGSTSQNGNYGGYRGNNFNPMMVSGTPQYYGNASGGFQPRGKNPNFIPRHQKPINGIVGGVNGGNYQTTSNLFNKPQISLGSLTKEERASLQREKAKNPGRTLAKPEWEELPPFKKNFYVPHPNTLNISEQAVAELRNELQITVSGNEIPHPIASFEECSLPEHTIEEMKRQGFTQPTAIQAQGWPIALSGRDLVGIAQTGSGKTLAYMLPAMVHIANQPPLARGDGPIALVLAPTRELAQQIQTVVRDFGHLSQPEIRHTCIFGGSSKIPQARDLERGVEVIIATPGRLIDFLENRTTNLQRCTYLVLDEADRMLDMGFEPQIRKIIEQIRPDRQVVMWSATWPKEVQTLAGDFLNDYIQINIGSMNLSANHNIRQIVKVCQENEKPQLIVKLLKEILPTTNNAANNANKIIIFVETKIKVEEILQIIRNEGYTATSIHGDKSQTERDSVLKDFRNGKSNILIATDVASRGLDVEDLQYVINYDYPNSSENYVHRIGRTGRCQQLGTAYTFFTNENSKQARELVSVLEEAGQQPCPALMLMAGSMNSGNGNNRNNNKRWQQQMTNTGCAGGNNVGTQQQQQRNNPLNYQANPIGGNAYTTKSTYQQQYNGTNMYQGQQPQNNGTGPKAGVGNWNNNRSNGGQDVNVGNRQYRPRNTFTNANTGLRPMMGSFVPHPHMQPYNQQGGYMTAPQQYRPRGQYPRNTFTNANTGLRPMMGSFVPHPHMQPYNQQGGYMTAPQQYRPRGQYMPPNGNTPRYQQYQKREFQPTQQQQQNHYGNKPQSGQQSDGMDQNVVNNDINGMAAAAAVVAAQQQQQQMNVAANIAAAVAAAGGQVGGTTEYPSNVSTPPAALYAAPAQSPPAPSAAATYMYDASGMLAAAAGNPYATGQYGPPTAYYAHPHQFAAAPGVFSLNLHK</sequence>
<dbReference type="GO" id="GO:0003676">
    <property type="term" value="F:nucleic acid binding"/>
    <property type="evidence" value="ECO:0007669"/>
    <property type="project" value="InterPro"/>
</dbReference>
<evidence type="ECO:0000313" key="12">
    <source>
        <dbReference type="EnsemblMetazoa" id="GMOY009698-PA"/>
    </source>
</evidence>
<dbReference type="InterPro" id="IPR011545">
    <property type="entry name" value="DEAD/DEAH_box_helicase_dom"/>
</dbReference>
<keyword evidence="2" id="KW-0547">Nucleotide-binding</keyword>
<dbReference type="Proteomes" id="UP000092444">
    <property type="component" value="Unassembled WGS sequence"/>
</dbReference>
<dbReference type="GO" id="GO:0031047">
    <property type="term" value="P:regulatory ncRNA-mediated gene silencing"/>
    <property type="evidence" value="ECO:0007669"/>
    <property type="project" value="UniProtKB-ARBA"/>
</dbReference>
<feature type="compositionally biased region" description="Polar residues" evidence="8">
    <location>
        <begin position="691"/>
        <end position="715"/>
    </location>
</feature>
<dbReference type="VEuPathDB" id="VectorBase:GMOY009698"/>
<dbReference type="PROSITE" id="PS51194">
    <property type="entry name" value="HELICASE_CTER"/>
    <property type="match status" value="1"/>
</dbReference>
<keyword evidence="5" id="KW-0067">ATP-binding</keyword>
<dbReference type="CDD" id="cd18787">
    <property type="entry name" value="SF2_C_DEAD"/>
    <property type="match status" value="1"/>
</dbReference>
<dbReference type="AlphaFoldDB" id="A0A1B0G8Q9"/>
<accession>A0A1B0G8Q9</accession>
<dbReference type="CDD" id="cd17966">
    <property type="entry name" value="DEADc_DDX5_DDX17"/>
    <property type="match status" value="1"/>
</dbReference>
<evidence type="ECO:0000256" key="5">
    <source>
        <dbReference type="ARBA" id="ARBA00022840"/>
    </source>
</evidence>
<feature type="domain" description="Helicase C-terminal" evidence="10">
    <location>
        <begin position="438"/>
        <end position="596"/>
    </location>
</feature>
<dbReference type="Gene3D" id="3.40.50.300">
    <property type="entry name" value="P-loop containing nucleotide triphosphate hydrolases"/>
    <property type="match status" value="2"/>
</dbReference>
<dbReference type="SMART" id="SM00490">
    <property type="entry name" value="HELICc"/>
    <property type="match status" value="1"/>
</dbReference>
<evidence type="ECO:0000256" key="4">
    <source>
        <dbReference type="ARBA" id="ARBA00022806"/>
    </source>
</evidence>
<dbReference type="EnsemblMetazoa" id="GMOY009698-RA">
    <property type="protein sequence ID" value="GMOY009698-PA"/>
    <property type="gene ID" value="GMOY009698"/>
</dbReference>
<dbReference type="GO" id="GO:0016787">
    <property type="term" value="F:hydrolase activity"/>
    <property type="evidence" value="ECO:0007669"/>
    <property type="project" value="UniProtKB-KW"/>
</dbReference>
<dbReference type="EMBL" id="CCAG010000302">
    <property type="status" value="NOT_ANNOTATED_CDS"/>
    <property type="molecule type" value="Genomic_DNA"/>
</dbReference>
<dbReference type="SUPFAM" id="SSF52540">
    <property type="entry name" value="P-loop containing nucleoside triphosphate hydrolases"/>
    <property type="match status" value="1"/>
</dbReference>
<dbReference type="Pfam" id="PF00270">
    <property type="entry name" value="DEAD"/>
    <property type="match status" value="1"/>
</dbReference>
<dbReference type="SMART" id="SM00487">
    <property type="entry name" value="DEXDc"/>
    <property type="match status" value="1"/>
</dbReference>
<feature type="domain" description="DEAD-box RNA helicase Q" evidence="11">
    <location>
        <begin position="206"/>
        <end position="234"/>
    </location>
</feature>
<proteinExistence type="predicted"/>
<dbReference type="STRING" id="37546.A0A1B0G8Q9"/>
<evidence type="ECO:0000259" key="11">
    <source>
        <dbReference type="PROSITE" id="PS51195"/>
    </source>
</evidence>
<evidence type="ECO:0000256" key="1">
    <source>
        <dbReference type="ARBA" id="ARBA00012552"/>
    </source>
</evidence>
<keyword evidence="13" id="KW-1185">Reference proteome</keyword>
<evidence type="ECO:0000259" key="10">
    <source>
        <dbReference type="PROSITE" id="PS51194"/>
    </source>
</evidence>
<dbReference type="EC" id="3.6.4.13" evidence="1"/>
<dbReference type="FunFam" id="3.40.50.300:FF:000008">
    <property type="entry name" value="ATP-dependent RNA helicase RhlB"/>
    <property type="match status" value="1"/>
</dbReference>
<dbReference type="PROSITE" id="PS00039">
    <property type="entry name" value="DEAD_ATP_HELICASE"/>
    <property type="match status" value="1"/>
</dbReference>
<dbReference type="GO" id="GO:0005524">
    <property type="term" value="F:ATP binding"/>
    <property type="evidence" value="ECO:0007669"/>
    <property type="project" value="UniProtKB-KW"/>
</dbReference>
<dbReference type="EMBL" id="CCAG010000299">
    <property type="status" value="NOT_ANNOTATED_CDS"/>
    <property type="molecule type" value="Genomic_DNA"/>
</dbReference>
<protein>
    <recommendedName>
        <fullName evidence="1">RNA helicase</fullName>
        <ecNumber evidence="1">3.6.4.13</ecNumber>
    </recommendedName>
</protein>
<dbReference type="EMBL" id="CCAG010000301">
    <property type="status" value="NOT_ANNOTATED_CDS"/>
    <property type="molecule type" value="Genomic_DNA"/>
</dbReference>
<dbReference type="FunFam" id="3.40.50.300:FF:000079">
    <property type="entry name" value="probable ATP-dependent RNA helicase DDX17"/>
    <property type="match status" value="1"/>
</dbReference>
<dbReference type="PROSITE" id="PS51195">
    <property type="entry name" value="Q_MOTIF"/>
    <property type="match status" value="1"/>
</dbReference>
<feature type="compositionally biased region" description="Low complexity" evidence="8">
    <location>
        <begin position="39"/>
        <end position="55"/>
    </location>
</feature>
<feature type="short sequence motif" description="Q motif" evidence="7">
    <location>
        <begin position="206"/>
        <end position="234"/>
    </location>
</feature>
<name>A0A1B0G8Q9_GLOMM</name>
<dbReference type="GO" id="GO:0003724">
    <property type="term" value="F:RNA helicase activity"/>
    <property type="evidence" value="ECO:0007669"/>
    <property type="project" value="UniProtKB-EC"/>
</dbReference>
<feature type="region of interest" description="Disordered" evidence="8">
    <location>
        <begin position="24"/>
        <end position="55"/>
    </location>
</feature>
<dbReference type="InterPro" id="IPR014001">
    <property type="entry name" value="Helicase_ATP-bd"/>
</dbReference>
<feature type="region of interest" description="Disordered" evidence="8">
    <location>
        <begin position="691"/>
        <end position="718"/>
    </location>
</feature>
<evidence type="ECO:0000256" key="6">
    <source>
        <dbReference type="ARBA" id="ARBA00047984"/>
    </source>
</evidence>
<dbReference type="PROSITE" id="PS51192">
    <property type="entry name" value="HELICASE_ATP_BIND_1"/>
    <property type="match status" value="1"/>
</dbReference>
<dbReference type="InterPro" id="IPR014014">
    <property type="entry name" value="RNA_helicase_DEAD_Q_motif"/>
</dbReference>
<comment type="catalytic activity">
    <reaction evidence="6">
        <text>ATP + H2O = ADP + phosphate + H(+)</text>
        <dbReference type="Rhea" id="RHEA:13065"/>
        <dbReference type="ChEBI" id="CHEBI:15377"/>
        <dbReference type="ChEBI" id="CHEBI:15378"/>
        <dbReference type="ChEBI" id="CHEBI:30616"/>
        <dbReference type="ChEBI" id="CHEBI:43474"/>
        <dbReference type="ChEBI" id="CHEBI:456216"/>
        <dbReference type="EC" id="3.6.4.13"/>
    </reaction>
</comment>
<dbReference type="EMBL" id="CCAG010000300">
    <property type="status" value="NOT_ANNOTATED_CDS"/>
    <property type="molecule type" value="Genomic_DNA"/>
</dbReference>
<dbReference type="InterPro" id="IPR001650">
    <property type="entry name" value="Helicase_C-like"/>
</dbReference>
<feature type="domain" description="Helicase ATP-binding" evidence="9">
    <location>
        <begin position="237"/>
        <end position="414"/>
    </location>
</feature>
<dbReference type="Pfam" id="PF00271">
    <property type="entry name" value="Helicase_C"/>
    <property type="match status" value="1"/>
</dbReference>
<dbReference type="PANTHER" id="PTHR47958">
    <property type="entry name" value="ATP-DEPENDENT RNA HELICASE DBP3"/>
    <property type="match status" value="1"/>
</dbReference>
<dbReference type="InterPro" id="IPR000629">
    <property type="entry name" value="RNA-helicase_DEAD-box_CS"/>
</dbReference>
<evidence type="ECO:0000256" key="3">
    <source>
        <dbReference type="ARBA" id="ARBA00022801"/>
    </source>
</evidence>
<dbReference type="InterPro" id="IPR027417">
    <property type="entry name" value="P-loop_NTPase"/>
</dbReference>
<feature type="region of interest" description="Disordered" evidence="8">
    <location>
        <begin position="786"/>
        <end position="846"/>
    </location>
</feature>